<reference evidence="1 2" key="1">
    <citation type="submission" date="2021-06" db="EMBL/GenBank/DDBJ databases">
        <authorList>
            <person name="Sun Q."/>
            <person name="Li D."/>
        </authorList>
    </citation>
    <scope>NUCLEOTIDE SEQUENCE [LARGE SCALE GENOMIC DNA]</scope>
    <source>
        <strain evidence="1 2">N19</strain>
    </source>
</reference>
<keyword evidence="2" id="KW-1185">Reference proteome</keyword>
<gene>
    <name evidence="1" type="ORF">KQI20_14020</name>
</gene>
<proteinExistence type="predicted"/>
<accession>A0ABS6E186</accession>
<sequence>MKLLGNITKDYTKNILKWGYLNKEFSENFISGVQYEIGNLLKEKIQKYCGNSSTSVTVEVGEQLLESIYYIMDTNFRDDFDIYRSIELFKKNSISEIFKMGENKLKNLFKETQQIYNRVCKNKFNTELIAYNDTLIKEFGSFFEVYDMKFNAQDIKVSVDYPLIFGDSNLTGIYYIKNYLETIEIENRFCNHFEENEIEYLLNVNANRYKLNYKDLLTNIFELVINNTILSIVIDGKFEDFSIFKEEIKYLKSNLNIDNVDEKINEAVEKMINQLNIYDDKEIQYINCYKFRFIKELKQAITQDCIENLVVIYDKYLEDDLDTNQLLVEQHRLNDEDFRDILKEIEYESNINKKVDIIKQKVNSFEDFCDILKSDCFYGKEYTILFNSLSEIELALLGKSIFYEEVEMGNFNMLNEMFKDNKYNYLWQEEYVEYMKNQMLNKINKVQKYIKKL</sequence>
<dbReference type="InterPro" id="IPR045751">
    <property type="entry name" value="DUF6179"/>
</dbReference>
<dbReference type="RefSeq" id="WP_216572302.1">
    <property type="nucleotide sequence ID" value="NZ_JAHLOQ010000074.1"/>
</dbReference>
<comment type="caution">
    <text evidence="1">The sequence shown here is derived from an EMBL/GenBank/DDBJ whole genome shotgun (WGS) entry which is preliminary data.</text>
</comment>
<organism evidence="1 2">
    <name type="scientific">Intestinibacter bartlettii</name>
    <dbReference type="NCBI Taxonomy" id="261299"/>
    <lineage>
        <taxon>Bacteria</taxon>
        <taxon>Bacillati</taxon>
        <taxon>Bacillota</taxon>
        <taxon>Clostridia</taxon>
        <taxon>Peptostreptococcales</taxon>
        <taxon>Peptostreptococcaceae</taxon>
        <taxon>Intestinibacter</taxon>
    </lineage>
</organism>
<dbReference type="Pfam" id="PF19677">
    <property type="entry name" value="DUF6179"/>
    <property type="match status" value="1"/>
</dbReference>
<protein>
    <submittedName>
        <fullName evidence="1">Uncharacterized protein</fullName>
    </submittedName>
</protein>
<dbReference type="EMBL" id="JAHLOQ010000074">
    <property type="protein sequence ID" value="MBU5337544.1"/>
    <property type="molecule type" value="Genomic_DNA"/>
</dbReference>
<evidence type="ECO:0000313" key="2">
    <source>
        <dbReference type="Proteomes" id="UP001196301"/>
    </source>
</evidence>
<name>A0ABS6E186_9FIRM</name>
<evidence type="ECO:0000313" key="1">
    <source>
        <dbReference type="EMBL" id="MBU5337544.1"/>
    </source>
</evidence>
<dbReference type="Proteomes" id="UP001196301">
    <property type="component" value="Unassembled WGS sequence"/>
</dbReference>